<gene>
    <name evidence="13" type="ORF">Ocin01_07073</name>
</gene>
<dbReference type="GO" id="GO:0048598">
    <property type="term" value="P:embryonic morphogenesis"/>
    <property type="evidence" value="ECO:0007669"/>
    <property type="project" value="UniProtKB-ARBA"/>
</dbReference>
<dbReference type="FunFam" id="3.30.160.60:FF:000624">
    <property type="entry name" value="zinc finger protein 697"/>
    <property type="match status" value="1"/>
</dbReference>
<keyword evidence="3" id="KW-0677">Repeat</keyword>
<feature type="domain" description="C2H2-type" evidence="12">
    <location>
        <begin position="388"/>
        <end position="416"/>
    </location>
</feature>
<dbReference type="PROSITE" id="PS00028">
    <property type="entry name" value="ZINC_FINGER_C2H2_1"/>
    <property type="match status" value="7"/>
</dbReference>
<dbReference type="AlphaFoldDB" id="A0A1D2N3G1"/>
<feature type="region of interest" description="Disordered" evidence="11">
    <location>
        <begin position="223"/>
        <end position="260"/>
    </location>
</feature>
<dbReference type="PANTHER" id="PTHR24388:SF53">
    <property type="entry name" value="CHORION TRANSCRIPTION FACTOR CF2-RELATED"/>
    <property type="match status" value="1"/>
</dbReference>
<dbReference type="SUPFAM" id="SSF57667">
    <property type="entry name" value="beta-beta-alpha zinc fingers"/>
    <property type="match status" value="4"/>
</dbReference>
<dbReference type="InterPro" id="IPR013087">
    <property type="entry name" value="Znf_C2H2_type"/>
</dbReference>
<feature type="domain" description="C2H2-type" evidence="12">
    <location>
        <begin position="203"/>
        <end position="231"/>
    </location>
</feature>
<evidence type="ECO:0000313" key="13">
    <source>
        <dbReference type="EMBL" id="ODM99594.1"/>
    </source>
</evidence>
<feature type="domain" description="C2H2-type" evidence="12">
    <location>
        <begin position="360"/>
        <end position="387"/>
    </location>
</feature>
<name>A0A1D2N3G1_ORCCI</name>
<keyword evidence="6" id="KW-0805">Transcription regulation</keyword>
<feature type="domain" description="C2H2-type" evidence="12">
    <location>
        <begin position="179"/>
        <end position="206"/>
    </location>
</feature>
<dbReference type="Pfam" id="PF13894">
    <property type="entry name" value="zf-C2H2_4"/>
    <property type="match status" value="1"/>
</dbReference>
<evidence type="ECO:0000256" key="10">
    <source>
        <dbReference type="PROSITE-ProRule" id="PRU00042"/>
    </source>
</evidence>
<feature type="domain" description="C2H2-type" evidence="12">
    <location>
        <begin position="332"/>
        <end position="359"/>
    </location>
</feature>
<feature type="domain" description="C2H2-type" evidence="12">
    <location>
        <begin position="49"/>
        <end position="78"/>
    </location>
</feature>
<evidence type="ECO:0000256" key="6">
    <source>
        <dbReference type="ARBA" id="ARBA00023015"/>
    </source>
</evidence>
<dbReference type="SMART" id="SM00355">
    <property type="entry name" value="ZnF_C2H2"/>
    <property type="match status" value="8"/>
</dbReference>
<organism evidence="13 14">
    <name type="scientific">Orchesella cincta</name>
    <name type="common">Springtail</name>
    <name type="synonym">Podura cincta</name>
    <dbReference type="NCBI Taxonomy" id="48709"/>
    <lineage>
        <taxon>Eukaryota</taxon>
        <taxon>Metazoa</taxon>
        <taxon>Ecdysozoa</taxon>
        <taxon>Arthropoda</taxon>
        <taxon>Hexapoda</taxon>
        <taxon>Collembola</taxon>
        <taxon>Entomobryomorpha</taxon>
        <taxon>Entomobryoidea</taxon>
        <taxon>Orchesellidae</taxon>
        <taxon>Orchesellinae</taxon>
        <taxon>Orchesella</taxon>
    </lineage>
</organism>
<dbReference type="OrthoDB" id="6155966at2759"/>
<evidence type="ECO:0000256" key="7">
    <source>
        <dbReference type="ARBA" id="ARBA00023163"/>
    </source>
</evidence>
<keyword evidence="14" id="KW-1185">Reference proteome</keyword>
<dbReference type="GO" id="GO:0000981">
    <property type="term" value="F:DNA-binding transcription factor activity, RNA polymerase II-specific"/>
    <property type="evidence" value="ECO:0007669"/>
    <property type="project" value="TreeGrafter"/>
</dbReference>
<evidence type="ECO:0000256" key="3">
    <source>
        <dbReference type="ARBA" id="ARBA00022737"/>
    </source>
</evidence>
<feature type="region of interest" description="Disordered" evidence="11">
    <location>
        <begin position="408"/>
        <end position="439"/>
    </location>
</feature>
<evidence type="ECO:0000313" key="14">
    <source>
        <dbReference type="Proteomes" id="UP000094527"/>
    </source>
</evidence>
<evidence type="ECO:0000256" key="4">
    <source>
        <dbReference type="ARBA" id="ARBA00022771"/>
    </source>
</evidence>
<keyword evidence="8" id="KW-0539">Nucleus</keyword>
<comment type="subcellular location">
    <subcellularLocation>
        <location evidence="1">Nucleus</location>
    </subcellularLocation>
</comment>
<evidence type="ECO:0000259" key="12">
    <source>
        <dbReference type="PROSITE" id="PS50157"/>
    </source>
</evidence>
<proteinExistence type="inferred from homology"/>
<dbReference type="PANTHER" id="PTHR24388">
    <property type="entry name" value="ZINC FINGER PROTEIN"/>
    <property type="match status" value="1"/>
</dbReference>
<reference evidence="13 14" key="1">
    <citation type="journal article" date="2016" name="Genome Biol. Evol.">
        <title>Gene Family Evolution Reflects Adaptation to Soil Environmental Stressors in the Genome of the Collembolan Orchesella cincta.</title>
        <authorList>
            <person name="Faddeeva-Vakhrusheva A."/>
            <person name="Derks M.F."/>
            <person name="Anvar S.Y."/>
            <person name="Agamennone V."/>
            <person name="Suring W."/>
            <person name="Smit S."/>
            <person name="van Straalen N.M."/>
            <person name="Roelofs D."/>
        </authorList>
    </citation>
    <scope>NUCLEOTIDE SEQUENCE [LARGE SCALE GENOMIC DNA]</scope>
    <source>
        <tissue evidence="13">Mixed pool</tissue>
    </source>
</reference>
<keyword evidence="2" id="KW-0479">Metal-binding</keyword>
<evidence type="ECO:0000256" key="8">
    <source>
        <dbReference type="ARBA" id="ARBA00023242"/>
    </source>
</evidence>
<dbReference type="STRING" id="48709.A0A1D2N3G1"/>
<evidence type="ECO:0000256" key="9">
    <source>
        <dbReference type="ARBA" id="ARBA00037948"/>
    </source>
</evidence>
<dbReference type="Gene3D" id="3.30.160.60">
    <property type="entry name" value="Classic Zinc Finger"/>
    <property type="match status" value="6"/>
</dbReference>
<dbReference type="EMBL" id="LJIJ01000269">
    <property type="protein sequence ID" value="ODM99594.1"/>
    <property type="molecule type" value="Genomic_DNA"/>
</dbReference>
<dbReference type="FunFam" id="3.30.160.60:FF:002343">
    <property type="entry name" value="Zinc finger protein 33A"/>
    <property type="match status" value="1"/>
</dbReference>
<dbReference type="FunFam" id="3.30.160.60:FF:000100">
    <property type="entry name" value="Zinc finger 45-like"/>
    <property type="match status" value="1"/>
</dbReference>
<evidence type="ECO:0000256" key="11">
    <source>
        <dbReference type="SAM" id="MobiDB-lite"/>
    </source>
</evidence>
<feature type="compositionally biased region" description="Basic and acidic residues" evidence="11">
    <location>
        <begin position="223"/>
        <end position="236"/>
    </location>
</feature>
<dbReference type="GO" id="GO:0005634">
    <property type="term" value="C:nucleus"/>
    <property type="evidence" value="ECO:0007669"/>
    <property type="project" value="UniProtKB-SubCell"/>
</dbReference>
<evidence type="ECO:0000256" key="5">
    <source>
        <dbReference type="ARBA" id="ARBA00022833"/>
    </source>
</evidence>
<feature type="compositionally biased region" description="Polar residues" evidence="11">
    <location>
        <begin position="237"/>
        <end position="255"/>
    </location>
</feature>
<dbReference type="GO" id="GO:0000978">
    <property type="term" value="F:RNA polymerase II cis-regulatory region sequence-specific DNA binding"/>
    <property type="evidence" value="ECO:0007669"/>
    <property type="project" value="TreeGrafter"/>
</dbReference>
<feature type="domain" description="C2H2-type" evidence="12">
    <location>
        <begin position="276"/>
        <end position="303"/>
    </location>
</feature>
<dbReference type="OMA" id="HEAHDME"/>
<keyword evidence="4 10" id="KW-0863">Zinc-finger</keyword>
<dbReference type="Pfam" id="PF00096">
    <property type="entry name" value="zf-C2H2"/>
    <property type="match status" value="2"/>
</dbReference>
<dbReference type="InterPro" id="IPR050527">
    <property type="entry name" value="Snail/Krueppel_Znf"/>
</dbReference>
<dbReference type="GO" id="GO:0008270">
    <property type="term" value="F:zinc ion binding"/>
    <property type="evidence" value="ECO:0007669"/>
    <property type="project" value="UniProtKB-KW"/>
</dbReference>
<dbReference type="PROSITE" id="PS50157">
    <property type="entry name" value="ZINC_FINGER_C2H2_2"/>
    <property type="match status" value="8"/>
</dbReference>
<sequence length="439" mass="49810">MNKGFTLNFINMSAFKKLKRSRLTAQIELDSDPYLSSSSSQSSSCTGIYQCGLCGKRYDRAEDLVAHVEGGFHKKSECAQEVPVTRVSIIETDLRVNEAGNSLKEEWEESAREMIGDMLSCTFKRHYSVSPRAERFESILPFDDDHSDGHFQLTAIECPESLDEGDKPQSESEKKQPFYKCIKCNATFTSAVLLKNHRVVHALDCPKCGETFLIKPSLDRHLRERHGKEDSNKEDSTIQSTELDQTDYQPSQSHSKVAGPKAFASDVLIEPTADGWKCKMCPKVCQARSDMSKHVRRHTDERPFSCGICGDKFKHQSAITNHLRIHTGDKPFECVYCAKKFSQPSNKRRHEALHRGEKPFRCSICQRSFSEKTTLQTHYLQHTGERPFVCNQCGKGHVTNSALKQHKISRHRHEAHDMESVSSSNDDDSTMDLSIKIEN</sequence>
<dbReference type="Proteomes" id="UP000094527">
    <property type="component" value="Unassembled WGS sequence"/>
</dbReference>
<evidence type="ECO:0000256" key="2">
    <source>
        <dbReference type="ARBA" id="ARBA00022723"/>
    </source>
</evidence>
<feature type="domain" description="C2H2-type" evidence="12">
    <location>
        <begin position="304"/>
        <end position="331"/>
    </location>
</feature>
<protein>
    <submittedName>
        <fullName evidence="13">Putative zinc finger protein</fullName>
    </submittedName>
</protein>
<keyword evidence="7" id="KW-0804">Transcription</keyword>
<comment type="similarity">
    <text evidence="9">Belongs to the snail C2H2-type zinc-finger protein family.</text>
</comment>
<evidence type="ECO:0000256" key="1">
    <source>
        <dbReference type="ARBA" id="ARBA00004123"/>
    </source>
</evidence>
<dbReference type="FunFam" id="3.30.160.60:FF:001289">
    <property type="entry name" value="Zinc finger protein 574"/>
    <property type="match status" value="1"/>
</dbReference>
<dbReference type="InterPro" id="IPR036236">
    <property type="entry name" value="Znf_C2H2_sf"/>
</dbReference>
<comment type="caution">
    <text evidence="13">The sequence shown here is derived from an EMBL/GenBank/DDBJ whole genome shotgun (WGS) entry which is preliminary data.</text>
</comment>
<keyword evidence="5" id="KW-0862">Zinc</keyword>
<accession>A0A1D2N3G1</accession>